<evidence type="ECO:0000259" key="9">
    <source>
        <dbReference type="PROSITE" id="PS50011"/>
    </source>
</evidence>
<evidence type="ECO:0000256" key="8">
    <source>
        <dbReference type="SAM" id="Phobius"/>
    </source>
</evidence>
<reference evidence="10 11" key="1">
    <citation type="journal article" date="2019" name="Int. J. Syst. Evol. Microbiol.">
        <title>The Global Catalogue of Microorganisms (GCM) 10K type strain sequencing project: providing services to taxonomists for standard genome sequencing and annotation.</title>
        <authorList>
            <consortium name="The Broad Institute Genomics Platform"/>
            <consortium name="The Broad Institute Genome Sequencing Center for Infectious Disease"/>
            <person name="Wu L."/>
            <person name="Ma J."/>
        </authorList>
    </citation>
    <scope>NUCLEOTIDE SEQUENCE [LARGE SCALE GENOMIC DNA]</scope>
    <source>
        <strain evidence="10 11">JCM 10977</strain>
    </source>
</reference>
<dbReference type="Gene3D" id="3.30.200.20">
    <property type="entry name" value="Phosphorylase Kinase, domain 1"/>
    <property type="match status" value="1"/>
</dbReference>
<keyword evidence="5 10" id="KW-0418">Kinase</keyword>
<keyword evidence="2" id="KW-0723">Serine/threonine-protein kinase</keyword>
<keyword evidence="6 7" id="KW-0067">ATP-binding</keyword>
<evidence type="ECO:0000256" key="3">
    <source>
        <dbReference type="ARBA" id="ARBA00022679"/>
    </source>
</evidence>
<gene>
    <name evidence="10" type="ORF">GCM10009554_09970</name>
</gene>
<dbReference type="EMBL" id="BAAAHK010000003">
    <property type="protein sequence ID" value="GAA0928439.1"/>
    <property type="molecule type" value="Genomic_DNA"/>
</dbReference>
<dbReference type="SUPFAM" id="SSF56112">
    <property type="entry name" value="Protein kinase-like (PK-like)"/>
    <property type="match status" value="1"/>
</dbReference>
<dbReference type="PROSITE" id="PS00108">
    <property type="entry name" value="PROTEIN_KINASE_ST"/>
    <property type="match status" value="1"/>
</dbReference>
<keyword evidence="4 7" id="KW-0547">Nucleotide-binding</keyword>
<feature type="domain" description="Protein kinase" evidence="9">
    <location>
        <begin position="10"/>
        <end position="286"/>
    </location>
</feature>
<evidence type="ECO:0000256" key="6">
    <source>
        <dbReference type="ARBA" id="ARBA00022840"/>
    </source>
</evidence>
<keyword evidence="3" id="KW-0808">Transferase</keyword>
<dbReference type="InterPro" id="IPR000719">
    <property type="entry name" value="Prot_kinase_dom"/>
</dbReference>
<keyword evidence="8" id="KW-1133">Transmembrane helix</keyword>
<dbReference type="InterPro" id="IPR011009">
    <property type="entry name" value="Kinase-like_dom_sf"/>
</dbReference>
<dbReference type="EC" id="2.7.11.1" evidence="1"/>
<dbReference type="SMART" id="SM00220">
    <property type="entry name" value="S_TKc"/>
    <property type="match status" value="1"/>
</dbReference>
<keyword evidence="8" id="KW-0472">Membrane</keyword>
<evidence type="ECO:0000256" key="1">
    <source>
        <dbReference type="ARBA" id="ARBA00012513"/>
    </source>
</evidence>
<evidence type="ECO:0000313" key="10">
    <source>
        <dbReference type="EMBL" id="GAA0928439.1"/>
    </source>
</evidence>
<keyword evidence="11" id="KW-1185">Reference proteome</keyword>
<dbReference type="Proteomes" id="UP001500542">
    <property type="component" value="Unassembled WGS sequence"/>
</dbReference>
<protein>
    <recommendedName>
        <fullName evidence="1">non-specific serine/threonine protein kinase</fullName>
        <ecNumber evidence="1">2.7.11.1</ecNumber>
    </recommendedName>
</protein>
<dbReference type="PANTHER" id="PTHR43289">
    <property type="entry name" value="MITOGEN-ACTIVATED PROTEIN KINASE KINASE KINASE 20-RELATED"/>
    <property type="match status" value="1"/>
</dbReference>
<evidence type="ECO:0000256" key="5">
    <source>
        <dbReference type="ARBA" id="ARBA00022777"/>
    </source>
</evidence>
<dbReference type="InterPro" id="IPR017441">
    <property type="entry name" value="Protein_kinase_ATP_BS"/>
</dbReference>
<feature type="binding site" evidence="7">
    <location>
        <position position="39"/>
    </location>
    <ligand>
        <name>ATP</name>
        <dbReference type="ChEBI" id="CHEBI:30616"/>
    </ligand>
</feature>
<dbReference type="Pfam" id="PF00069">
    <property type="entry name" value="Pkinase"/>
    <property type="match status" value="1"/>
</dbReference>
<dbReference type="PROSITE" id="PS00107">
    <property type="entry name" value="PROTEIN_KINASE_ATP"/>
    <property type="match status" value="1"/>
</dbReference>
<dbReference type="GO" id="GO:0016301">
    <property type="term" value="F:kinase activity"/>
    <property type="evidence" value="ECO:0007669"/>
    <property type="project" value="UniProtKB-KW"/>
</dbReference>
<comment type="caution">
    <text evidence="10">The sequence shown here is derived from an EMBL/GenBank/DDBJ whole genome shotgun (WGS) entry which is preliminary data.</text>
</comment>
<dbReference type="CDD" id="cd14014">
    <property type="entry name" value="STKc_PknB_like"/>
    <property type="match status" value="1"/>
</dbReference>
<organism evidence="10 11">
    <name type="scientific">Kribbella koreensis</name>
    <dbReference type="NCBI Taxonomy" id="57909"/>
    <lineage>
        <taxon>Bacteria</taxon>
        <taxon>Bacillati</taxon>
        <taxon>Actinomycetota</taxon>
        <taxon>Actinomycetes</taxon>
        <taxon>Propionibacteriales</taxon>
        <taxon>Kribbellaceae</taxon>
        <taxon>Kribbella</taxon>
    </lineage>
</organism>
<evidence type="ECO:0000256" key="2">
    <source>
        <dbReference type="ARBA" id="ARBA00022527"/>
    </source>
</evidence>
<keyword evidence="8" id="KW-0812">Transmembrane</keyword>
<accession>A0ABN1PHS9</accession>
<dbReference type="Gene3D" id="1.10.510.10">
    <property type="entry name" value="Transferase(Phosphotransferase) domain 1"/>
    <property type="match status" value="1"/>
</dbReference>
<dbReference type="InterPro" id="IPR008271">
    <property type="entry name" value="Ser/Thr_kinase_AS"/>
</dbReference>
<feature type="transmembrane region" description="Helical" evidence="8">
    <location>
        <begin position="285"/>
        <end position="304"/>
    </location>
</feature>
<evidence type="ECO:0000256" key="7">
    <source>
        <dbReference type="PROSITE-ProRule" id="PRU10141"/>
    </source>
</evidence>
<evidence type="ECO:0000256" key="4">
    <source>
        <dbReference type="ARBA" id="ARBA00022741"/>
    </source>
</evidence>
<dbReference type="PROSITE" id="PS50011">
    <property type="entry name" value="PROTEIN_KINASE_DOM"/>
    <property type="match status" value="1"/>
</dbReference>
<evidence type="ECO:0000313" key="11">
    <source>
        <dbReference type="Proteomes" id="UP001500542"/>
    </source>
</evidence>
<sequence>MVQPSHFGRYAVIRRLGSGGFAAVWLVRDEELDAEVAVKVLAEHWVDDLDVRRRFVEEGRFLRKVESPYVVGVHDIGTTDDDRPFLVLTYADRGSLADRIKTGPLPLADAVEVISNVSAGLQELHNRGVLHRDVKPENVLFRSTPTGERAMLGDLGLGKSLEAVSRVTMPSGTPAYVAPEQVRGDVLDPRADLYALAAVTYAALAGKPPYGATTLAAVLTVAGPPDSLRTVRDDVPVEVDEVIRRGLSQDREERWPDVQSFAEALRTAAALEVVPARRRLSLNPWLAATIAAALLGGTGGYLGWQYGVQRQRVRVVDQQQVLSVELPREWARTRSGDGWQPEGAASPLPGLLVSADNSKWSKSDAKVSGVFAGVLPPGSLPSSAALPGPAGCAESAERVDKPFTATAKYVGCPAGMTTFERVQQIDGALVRIQVRAEDGAQAERVLDSLAYNPKK</sequence>
<name>A0ABN1PHS9_9ACTN</name>
<dbReference type="RefSeq" id="WP_343965229.1">
    <property type="nucleotide sequence ID" value="NZ_BAAAHK010000003.1"/>
</dbReference>
<dbReference type="PANTHER" id="PTHR43289:SF6">
    <property type="entry name" value="SERINE_THREONINE-PROTEIN KINASE NEKL-3"/>
    <property type="match status" value="1"/>
</dbReference>
<proteinExistence type="predicted"/>